<reference evidence="4" key="1">
    <citation type="submission" date="2016-10" db="EMBL/GenBank/DDBJ databases">
        <title>Comparative genomics uncovers the prolific and rare metabolic potential of the cyanobacterial genus Moorea.</title>
        <authorList>
            <person name="Leao T."/>
            <person name="Castelao G."/>
            <person name="Korobeynikov A."/>
            <person name="Monroe E.A."/>
            <person name="Podell S."/>
            <person name="Glukhov E."/>
            <person name="Allen E."/>
            <person name="Gerwick W.H."/>
            <person name="Gerwick L."/>
        </authorList>
    </citation>
    <scope>NUCLEOTIDE SEQUENCE [LARGE SCALE GENOMIC DNA]</scope>
    <source>
        <strain evidence="4">PAL-8-15-08-1</strain>
    </source>
</reference>
<dbReference type="SMART" id="SM00912">
    <property type="entry name" value="Haemagg_act"/>
    <property type="match status" value="1"/>
</dbReference>
<dbReference type="Gene3D" id="2.160.20.10">
    <property type="entry name" value="Single-stranded right-handed beta-helix, Pectin lyase-like"/>
    <property type="match status" value="2"/>
</dbReference>
<evidence type="ECO:0000259" key="2">
    <source>
        <dbReference type="SMART" id="SM00912"/>
    </source>
</evidence>
<dbReference type="InterPro" id="IPR012334">
    <property type="entry name" value="Pectin_lyas_fold"/>
</dbReference>
<dbReference type="SUPFAM" id="SSF51126">
    <property type="entry name" value="Pectin lyase-like"/>
    <property type="match status" value="3"/>
</dbReference>
<dbReference type="InterPro" id="IPR008638">
    <property type="entry name" value="FhaB/CdiA-like_TPS"/>
</dbReference>
<dbReference type="RefSeq" id="WP_070391327.1">
    <property type="nucleotide sequence ID" value="NZ_CP017599.1"/>
</dbReference>
<organism evidence="3 4">
    <name type="scientific">Moorena producens PAL-8-15-08-1</name>
    <dbReference type="NCBI Taxonomy" id="1458985"/>
    <lineage>
        <taxon>Bacteria</taxon>
        <taxon>Bacillati</taxon>
        <taxon>Cyanobacteriota</taxon>
        <taxon>Cyanophyceae</taxon>
        <taxon>Coleofasciculales</taxon>
        <taxon>Coleofasciculaceae</taxon>
        <taxon>Moorena</taxon>
    </lineage>
</organism>
<gene>
    <name evidence="3" type="ORF">BJP34_04570</name>
</gene>
<proteinExistence type="predicted"/>
<dbReference type="AlphaFoldDB" id="A0A1D8TME1"/>
<evidence type="ECO:0000313" key="4">
    <source>
        <dbReference type="Proteomes" id="UP000177870"/>
    </source>
</evidence>
<accession>A0A1D8TME1</accession>
<dbReference type="EMBL" id="CP017599">
    <property type="protein sequence ID" value="AOW98820.1"/>
    <property type="molecule type" value="Genomic_DNA"/>
</dbReference>
<dbReference type="Proteomes" id="UP000177870">
    <property type="component" value="Chromosome"/>
</dbReference>
<dbReference type="NCBIfam" id="TIGR01901">
    <property type="entry name" value="adhes_NPXG"/>
    <property type="match status" value="1"/>
</dbReference>
<dbReference type="Pfam" id="PF05860">
    <property type="entry name" value="TPS"/>
    <property type="match status" value="1"/>
</dbReference>
<evidence type="ECO:0000256" key="1">
    <source>
        <dbReference type="SAM" id="SignalP"/>
    </source>
</evidence>
<evidence type="ECO:0000313" key="3">
    <source>
        <dbReference type="EMBL" id="AOW98820.1"/>
    </source>
</evidence>
<feature type="domain" description="Filamentous haemagglutinin FhaB/tRNA nuclease CdiA-like TPS" evidence="2">
    <location>
        <begin position="36"/>
        <end position="149"/>
    </location>
</feature>
<dbReference type="OrthoDB" id="218680at2"/>
<dbReference type="InterPro" id="IPR011050">
    <property type="entry name" value="Pectin_lyase_fold/virulence"/>
</dbReference>
<name>A0A1D8TME1_9CYAN</name>
<sequence length="993" mass="101679">MKPRISPLVPATSMVLYSLLAATTAFGQVTPDNTLGNESSVVTPNVTINGALADLIEGGAIRDSNLFHSFSDFNVAEFGRVYFANPAGVANILSRVTGGNVSNILGTLGVLGNANLFVINPNGIVFGPNSRLDVGGSFFGSTADSVLFEDGTVFSAKNPNEKPLLTINIPSGLQYGSNPGSITNQSFFGLRVPNGQTLGLIGGEVTIPNGALFALDGRIELGGVGANGVVNLTPTDTSFVLDYSGVQGFQDISLSEFAFVNTSGESGGSIQVRGANVSLRDRSFVFADTLGNQNGGGIVVEASQLSLEGGSRITATVFGSGQGGDLTVDASESVRMVGVSADGTPSALAAQVFPEVTGNGGDISITTGELMLKDGALVSASTFGEGDGGNLTVNADSTVQLIGHSANNRFFSGLFTQTFGTGNGGELNITTGELMVSDGALVSARTLGEGDSGDLTVDASSTVKLIGTSADGRSSISGLFTQTEGTGNAGNLKITTGELMVSDGALVSASNIGEGDGGDLTVDASSTVQVIGTTADGRFSSGLLTQANRGLKGNEGNAGNLSITTGKLMVSDGARVSSSTFGGGDGGDLSVNASFSVEIIGTSADSRLVSRLITQANRGSKGNAGNLSITTGQLVVSDGAFVSARTLGEGDGGNLTVDASSTVQLIGTSADARFISGLSTQTERTGNAGKFLKITTDKLIISDGAGISARSIQQGTTAGEVNINANSIFLDNNSRITAETAGTKGNIILEARDIRLLNRSLILTDAKDTDGGNIVIDTDTLVGLGNSDITANALKAEVDNSTIVEGGRVEINAKGIFGLEFRDRLTKDNDITATSDSGPSLNGEVILNISQVDPTSGLNQLPGILVDAEAILANDLCGFENNRIAGGSSFTITGKGGLPPTPEDPVINAHRTVRWRTRPRLPSTRQPLQAQPSVRPRQDKKVIIEAQGWVIAKDGTIILTAQPFNGTPVEQIFPNLDCHSGRGNREQGTGKRE</sequence>
<feature type="signal peptide" evidence="1">
    <location>
        <begin position="1"/>
        <end position="27"/>
    </location>
</feature>
<feature type="chain" id="PRO_5009438758" description="Filamentous haemagglutinin FhaB/tRNA nuclease CdiA-like TPS domain-containing protein" evidence="1">
    <location>
        <begin position="28"/>
        <end position="993"/>
    </location>
</feature>
<protein>
    <recommendedName>
        <fullName evidence="2">Filamentous haemagglutinin FhaB/tRNA nuclease CdiA-like TPS domain-containing protein</fullName>
    </recommendedName>
</protein>
<dbReference type="STRING" id="1458985.BJP34_04570"/>
<keyword evidence="1" id="KW-0732">Signal</keyword>
<dbReference type="KEGG" id="mpro:BJP34_04570"/>